<dbReference type="Gene3D" id="3.40.50.300">
    <property type="entry name" value="P-loop containing nucleotide triphosphate hydrolases"/>
    <property type="match status" value="2"/>
</dbReference>
<evidence type="ECO:0000256" key="3">
    <source>
        <dbReference type="ARBA" id="ARBA00023125"/>
    </source>
</evidence>
<dbReference type="InterPro" id="IPR001650">
    <property type="entry name" value="Helicase_C-like"/>
</dbReference>
<keyword evidence="7" id="KW-0347">Helicase</keyword>
<dbReference type="RefSeq" id="WP_183350348.1">
    <property type="nucleotide sequence ID" value="NZ_BLXY01000013.1"/>
</dbReference>
<feature type="domain" description="Helicase C-terminal" evidence="6">
    <location>
        <begin position="377"/>
        <end position="531"/>
    </location>
</feature>
<dbReference type="GO" id="GO:0004386">
    <property type="term" value="F:helicase activity"/>
    <property type="evidence" value="ECO:0007669"/>
    <property type="project" value="UniProtKB-KW"/>
</dbReference>
<dbReference type="Pfam" id="PF00271">
    <property type="entry name" value="Helicase_C"/>
    <property type="match status" value="1"/>
</dbReference>
<sequence length="853" mass="95744">MSFDYYVLESVLADWPTSALEGVPVDGVYQRISQILTESRERGRLQHGRDFLPLLRQAMLHHRSEIGCEATLRVPCGGGWPDAATWTDFGFYCDPDGTGGYFITALRWNPQWLPQSEEYDILEDVYAGKVCRPQLVVPIDPCVKEATGFESYSSEGQREAVRAAFFAPAGSTLVVNLPTGSGKSLVGYLPSLLGGSQGNFTLFVVPTVALAIDQAEKLREMYQRTGSSHSGTPLAWHGGVPAIDKELIKRNIRDGVQPILFTSPESVCGSLRWALYDAARRGFLKYFVVDEAHLVSQWGIDFRPDFQALSGIWRGLLKESVHAMKTLLMTATLTEETLETLEVLFSPYDAPFQVVSAVYLRPEPRYWHYKAHSFPEKKRCVLEAIRKGPRPLILYVTEPKEAEAWCAHLREEGFSRLATFHGNTRTERRMQVIAQWNRNELDIIVATSAFGVGMDKGDVRMILHASVPENLDRYYQEVGRGGRDKKASVSLLIYTKIDIDKARGMAFPRVVTEGLGRERWLALVQDQVSLEDGLFQMDLATVPAYAHQQSDYNRAWNMRTLLLMVRAGGVQLVAQPPPTAAADAAPLSDDEVKAYFDKVVLRYLNGNHCDPEYWSTTVAAAKESSLAASQRNFGFLQDVLEKGAEMGRTLASLYSICQNGRYVSVPCSCGGCPNCRSNGSNGIAFGTSRVPPLGRVAHPIVECWESLFPMVPVHPVVVTYSRDEETALPTRLPQLLGALVTRFGVREIVASCPETLLKNPDFFRLYRRVPDRFLVHRHLDEELRQGYDTPLNRVTVLYPWDTTPIPRALFLAPKDFHLIVVPEDVRDGDHPHHLYRDTANNILTLRYFQLRLT</sequence>
<dbReference type="InterPro" id="IPR027417">
    <property type="entry name" value="P-loop_NTPase"/>
</dbReference>
<dbReference type="PANTHER" id="PTHR13710">
    <property type="entry name" value="DNA HELICASE RECQ FAMILY MEMBER"/>
    <property type="match status" value="1"/>
</dbReference>
<protein>
    <submittedName>
        <fullName evidence="7">DEAD/DEAH box helicase</fullName>
    </submittedName>
</protein>
<evidence type="ECO:0000256" key="2">
    <source>
        <dbReference type="ARBA" id="ARBA00022840"/>
    </source>
</evidence>
<dbReference type="InterPro" id="IPR014001">
    <property type="entry name" value="Helicase_ATP-bd"/>
</dbReference>
<accession>A0ABY4LFU0</accession>
<name>A0ABY4LFU0_9BACT</name>
<keyword evidence="8" id="KW-1185">Reference proteome</keyword>
<feature type="domain" description="Helicase ATP-binding" evidence="5">
    <location>
        <begin position="164"/>
        <end position="351"/>
    </location>
</feature>
<keyword evidence="7" id="KW-0378">Hydrolase</keyword>
<dbReference type="SMART" id="SM00490">
    <property type="entry name" value="HELICc"/>
    <property type="match status" value="1"/>
</dbReference>
<keyword evidence="3" id="KW-0238">DNA-binding</keyword>
<evidence type="ECO:0000313" key="8">
    <source>
        <dbReference type="Proteomes" id="UP000831485"/>
    </source>
</evidence>
<dbReference type="InterPro" id="IPR011545">
    <property type="entry name" value="DEAD/DEAH_box_helicase_dom"/>
</dbReference>
<gene>
    <name evidence="7" type="ORF">M1B72_02630</name>
</gene>
<dbReference type="PROSITE" id="PS51192">
    <property type="entry name" value="HELICASE_ATP_BIND_1"/>
    <property type="match status" value="1"/>
</dbReference>
<dbReference type="Pfam" id="PF00270">
    <property type="entry name" value="DEAD"/>
    <property type="match status" value="1"/>
</dbReference>
<dbReference type="EMBL" id="CP096574">
    <property type="protein sequence ID" value="UPU36619.1"/>
    <property type="molecule type" value="Genomic_DNA"/>
</dbReference>
<keyword evidence="1" id="KW-0547">Nucleotide-binding</keyword>
<proteinExistence type="predicted"/>
<dbReference type="SUPFAM" id="SSF52540">
    <property type="entry name" value="P-loop containing nucleoside triphosphate hydrolases"/>
    <property type="match status" value="1"/>
</dbReference>
<evidence type="ECO:0000256" key="1">
    <source>
        <dbReference type="ARBA" id="ARBA00022741"/>
    </source>
</evidence>
<dbReference type="NCBIfam" id="NF041063">
    <property type="entry name" value="DpdF"/>
    <property type="match status" value="1"/>
</dbReference>
<keyword evidence="2" id="KW-0067">ATP-binding</keyword>
<evidence type="ECO:0000256" key="4">
    <source>
        <dbReference type="ARBA" id="ARBA00023235"/>
    </source>
</evidence>
<evidence type="ECO:0000259" key="5">
    <source>
        <dbReference type="PROSITE" id="PS51192"/>
    </source>
</evidence>
<evidence type="ECO:0000259" key="6">
    <source>
        <dbReference type="PROSITE" id="PS51194"/>
    </source>
</evidence>
<keyword evidence="4" id="KW-0413">Isomerase</keyword>
<dbReference type="Proteomes" id="UP000831485">
    <property type="component" value="Chromosome"/>
</dbReference>
<evidence type="ECO:0000313" key="7">
    <source>
        <dbReference type="EMBL" id="UPU36619.1"/>
    </source>
</evidence>
<organism evidence="7 8">
    <name type="scientific">Geomonas paludis</name>
    <dbReference type="NCBI Taxonomy" id="2740185"/>
    <lineage>
        <taxon>Bacteria</taxon>
        <taxon>Pseudomonadati</taxon>
        <taxon>Thermodesulfobacteriota</taxon>
        <taxon>Desulfuromonadia</taxon>
        <taxon>Geobacterales</taxon>
        <taxon>Geobacteraceae</taxon>
        <taxon>Geomonas</taxon>
    </lineage>
</organism>
<reference evidence="7" key="1">
    <citation type="submission" date="2022-04" db="EMBL/GenBank/DDBJ databases">
        <authorList>
            <person name="Liu G."/>
        </authorList>
    </citation>
    <scope>NUCLEOTIDE SEQUENCE</scope>
    <source>
        <strain evidence="7">RG22</strain>
    </source>
</reference>
<dbReference type="SMART" id="SM00487">
    <property type="entry name" value="DEXDc"/>
    <property type="match status" value="1"/>
</dbReference>
<dbReference type="PANTHER" id="PTHR13710:SF153">
    <property type="entry name" value="RECQ-LIKE DNA HELICASE BLM"/>
    <property type="match status" value="1"/>
</dbReference>
<dbReference type="PROSITE" id="PS51194">
    <property type="entry name" value="HELICASE_CTER"/>
    <property type="match status" value="1"/>
</dbReference>